<feature type="compositionally biased region" description="Acidic residues" evidence="4">
    <location>
        <begin position="185"/>
        <end position="194"/>
    </location>
</feature>
<dbReference type="EMBL" id="PDZR01000012">
    <property type="protein sequence ID" value="PNG25828.1"/>
    <property type="molecule type" value="Genomic_DNA"/>
</dbReference>
<dbReference type="SUPFAM" id="SSF74942">
    <property type="entry name" value="YhbC-like, C-terminal domain"/>
    <property type="match status" value="1"/>
</dbReference>
<dbReference type="Gene3D" id="3.30.300.70">
    <property type="entry name" value="RimP-like superfamily, N-terminal"/>
    <property type="match status" value="1"/>
</dbReference>
<accession>A0A2J7TGE3</accession>
<dbReference type="NCBIfam" id="NF000932">
    <property type="entry name" value="PRK00092.2-5"/>
    <property type="match status" value="1"/>
</dbReference>
<feature type="compositionally biased region" description="Basic and acidic residues" evidence="4">
    <location>
        <begin position="198"/>
        <end position="207"/>
    </location>
</feature>
<reference evidence="7 8" key="1">
    <citation type="submission" date="2017-10" db="EMBL/GenBank/DDBJ databases">
        <title>Genome announcement of Methylocella silvestris TVC from permafrost.</title>
        <authorList>
            <person name="Wang J."/>
            <person name="Geng K."/>
            <person name="Ul-Haque F."/>
            <person name="Crombie A.T."/>
            <person name="Street L.E."/>
            <person name="Wookey P.A."/>
            <person name="Murrell J.C."/>
            <person name="Pratscher J."/>
        </authorList>
    </citation>
    <scope>NUCLEOTIDE SEQUENCE [LARGE SCALE GENOMIC DNA]</scope>
    <source>
        <strain evidence="7 8">TVC</strain>
    </source>
</reference>
<evidence type="ECO:0000256" key="1">
    <source>
        <dbReference type="ARBA" id="ARBA00022490"/>
    </source>
</evidence>
<proteinExistence type="inferred from homology"/>
<feature type="region of interest" description="Disordered" evidence="4">
    <location>
        <begin position="182"/>
        <end position="262"/>
    </location>
</feature>
<keyword evidence="1 3" id="KW-0963">Cytoplasm</keyword>
<dbReference type="InterPro" id="IPR035956">
    <property type="entry name" value="RimP_N_sf"/>
</dbReference>
<dbReference type="AlphaFoldDB" id="A0A2J7TGE3"/>
<dbReference type="GO" id="GO:0000028">
    <property type="term" value="P:ribosomal small subunit assembly"/>
    <property type="evidence" value="ECO:0007669"/>
    <property type="project" value="TreeGrafter"/>
</dbReference>
<dbReference type="InterPro" id="IPR036847">
    <property type="entry name" value="RimP_C_sf"/>
</dbReference>
<name>A0A2J7TGE3_METSI</name>
<dbReference type="PANTHER" id="PTHR33867:SF1">
    <property type="entry name" value="RIBOSOME MATURATION FACTOR RIMP"/>
    <property type="match status" value="1"/>
</dbReference>
<dbReference type="GO" id="GO:0006412">
    <property type="term" value="P:translation"/>
    <property type="evidence" value="ECO:0007669"/>
    <property type="project" value="TreeGrafter"/>
</dbReference>
<feature type="domain" description="Ribosome maturation factor RimP C-terminal" evidence="6">
    <location>
        <begin position="94"/>
        <end position="167"/>
    </location>
</feature>
<feature type="domain" description="Ribosome maturation factor RimP N-terminal" evidence="5">
    <location>
        <begin position="20"/>
        <end position="91"/>
    </location>
</feature>
<evidence type="ECO:0000313" key="8">
    <source>
        <dbReference type="Proteomes" id="UP000236286"/>
    </source>
</evidence>
<evidence type="ECO:0000259" key="5">
    <source>
        <dbReference type="Pfam" id="PF02576"/>
    </source>
</evidence>
<gene>
    <name evidence="3" type="primary">rimP</name>
    <name evidence="7" type="ORF">CR492_11760</name>
</gene>
<comment type="function">
    <text evidence="3">Required for maturation of 30S ribosomal subunits.</text>
</comment>
<dbReference type="Pfam" id="PF17384">
    <property type="entry name" value="DUF150_C"/>
    <property type="match status" value="1"/>
</dbReference>
<dbReference type="SUPFAM" id="SSF75420">
    <property type="entry name" value="YhbC-like, N-terminal domain"/>
    <property type="match status" value="1"/>
</dbReference>
<comment type="similarity">
    <text evidence="3">Belongs to the RimP family.</text>
</comment>
<evidence type="ECO:0000259" key="6">
    <source>
        <dbReference type="Pfam" id="PF17384"/>
    </source>
</evidence>
<keyword evidence="2 3" id="KW-0690">Ribosome biogenesis</keyword>
<dbReference type="CDD" id="cd01734">
    <property type="entry name" value="YlxS_C"/>
    <property type="match status" value="1"/>
</dbReference>
<dbReference type="PANTHER" id="PTHR33867">
    <property type="entry name" value="RIBOSOME MATURATION FACTOR RIMP"/>
    <property type="match status" value="1"/>
</dbReference>
<organism evidence="7 8">
    <name type="scientific">Methylocella silvestris</name>
    <dbReference type="NCBI Taxonomy" id="199596"/>
    <lineage>
        <taxon>Bacteria</taxon>
        <taxon>Pseudomonadati</taxon>
        <taxon>Pseudomonadota</taxon>
        <taxon>Alphaproteobacteria</taxon>
        <taxon>Hyphomicrobiales</taxon>
        <taxon>Beijerinckiaceae</taxon>
        <taxon>Methylocella</taxon>
    </lineage>
</organism>
<protein>
    <recommendedName>
        <fullName evidence="3">Ribosome maturation factor RimP</fullName>
    </recommendedName>
</protein>
<dbReference type="HAMAP" id="MF_01077">
    <property type="entry name" value="RimP"/>
    <property type="match status" value="1"/>
</dbReference>
<evidence type="ECO:0000256" key="3">
    <source>
        <dbReference type="HAMAP-Rule" id="MF_01077"/>
    </source>
</evidence>
<dbReference type="InterPro" id="IPR028989">
    <property type="entry name" value="RimP_N"/>
</dbReference>
<dbReference type="InterPro" id="IPR003728">
    <property type="entry name" value="Ribosome_maturation_RimP"/>
</dbReference>
<evidence type="ECO:0000256" key="2">
    <source>
        <dbReference type="ARBA" id="ARBA00022517"/>
    </source>
</evidence>
<evidence type="ECO:0000256" key="4">
    <source>
        <dbReference type="SAM" id="MobiDB-lite"/>
    </source>
</evidence>
<sequence length="262" mass="27714">MAEPRLVAETGVAARIAHIATPVLADLGYRLVRVKLSAQDGMTVQIMAERPDGAMTVNDCEAVSAALSPALDVEDVVKQAYRLEISSPGIDRPLVRVSDFCRALDQEARIELRLGLDGRKRFRGLIKGVAGVGAAAAVTLERVDAKPGEAIEALLPLDDLAEAKLVLTEELIRAALRAAKAALSDEGEPDEDGGEAAPEARTERDPGRFAPKPGKTKSAPGKPVKAKPVLPAGVRTQFKQLKSGRLQGSAREGAPTLRPTPK</sequence>
<dbReference type="Pfam" id="PF02576">
    <property type="entry name" value="RimP_N"/>
    <property type="match status" value="1"/>
</dbReference>
<dbReference type="Proteomes" id="UP000236286">
    <property type="component" value="Unassembled WGS sequence"/>
</dbReference>
<dbReference type="OrthoDB" id="9805006at2"/>
<dbReference type="InterPro" id="IPR028998">
    <property type="entry name" value="RimP_C"/>
</dbReference>
<dbReference type="GO" id="GO:0005829">
    <property type="term" value="C:cytosol"/>
    <property type="evidence" value="ECO:0007669"/>
    <property type="project" value="TreeGrafter"/>
</dbReference>
<comment type="caution">
    <text evidence="7">The sequence shown here is derived from an EMBL/GenBank/DDBJ whole genome shotgun (WGS) entry which is preliminary data.</text>
</comment>
<comment type="subcellular location">
    <subcellularLocation>
        <location evidence="3">Cytoplasm</location>
    </subcellularLocation>
</comment>
<evidence type="ECO:0000313" key="7">
    <source>
        <dbReference type="EMBL" id="PNG25828.1"/>
    </source>
</evidence>